<evidence type="ECO:0000256" key="1">
    <source>
        <dbReference type="ARBA" id="ARBA00022741"/>
    </source>
</evidence>
<keyword evidence="1" id="KW-0547">Nucleotide-binding</keyword>
<dbReference type="InterPro" id="IPR027417">
    <property type="entry name" value="P-loop_NTPase"/>
</dbReference>
<dbReference type="AlphaFoldDB" id="A0AAD5TAT4"/>
<dbReference type="Pfam" id="PF00071">
    <property type="entry name" value="Ras"/>
    <property type="match status" value="1"/>
</dbReference>
<evidence type="ECO:0000313" key="3">
    <source>
        <dbReference type="Proteomes" id="UP001211907"/>
    </source>
</evidence>
<comment type="caution">
    <text evidence="2">The sequence shown here is derived from an EMBL/GenBank/DDBJ whole genome shotgun (WGS) entry which is preliminary data.</text>
</comment>
<dbReference type="GO" id="GO:0005525">
    <property type="term" value="F:GTP binding"/>
    <property type="evidence" value="ECO:0007669"/>
    <property type="project" value="InterPro"/>
</dbReference>
<protein>
    <submittedName>
        <fullName evidence="2">Uncharacterized protein</fullName>
    </submittedName>
</protein>
<dbReference type="SUPFAM" id="SSF52540">
    <property type="entry name" value="P-loop containing nucleoside triphosphate hydrolases"/>
    <property type="match status" value="1"/>
</dbReference>
<dbReference type="Gene3D" id="3.40.50.300">
    <property type="entry name" value="P-loop containing nucleotide triphosphate hydrolases"/>
    <property type="match status" value="1"/>
</dbReference>
<dbReference type="PANTHER" id="PTHR47978">
    <property type="match status" value="1"/>
</dbReference>
<proteinExistence type="predicted"/>
<organism evidence="2 3">
    <name type="scientific">Physocladia obscura</name>
    <dbReference type="NCBI Taxonomy" id="109957"/>
    <lineage>
        <taxon>Eukaryota</taxon>
        <taxon>Fungi</taxon>
        <taxon>Fungi incertae sedis</taxon>
        <taxon>Chytridiomycota</taxon>
        <taxon>Chytridiomycota incertae sedis</taxon>
        <taxon>Chytridiomycetes</taxon>
        <taxon>Chytridiales</taxon>
        <taxon>Chytriomycetaceae</taxon>
        <taxon>Physocladia</taxon>
    </lineage>
</organism>
<name>A0AAD5TAT4_9FUNG</name>
<dbReference type="Proteomes" id="UP001211907">
    <property type="component" value="Unassembled WGS sequence"/>
</dbReference>
<dbReference type="EMBL" id="JADGJH010000005">
    <property type="protein sequence ID" value="KAJ3143127.1"/>
    <property type="molecule type" value="Genomic_DNA"/>
</dbReference>
<gene>
    <name evidence="2" type="ORF">HK100_009626</name>
</gene>
<evidence type="ECO:0000313" key="2">
    <source>
        <dbReference type="EMBL" id="KAJ3143127.1"/>
    </source>
</evidence>
<reference evidence="2" key="1">
    <citation type="submission" date="2020-05" db="EMBL/GenBank/DDBJ databases">
        <title>Phylogenomic resolution of chytrid fungi.</title>
        <authorList>
            <person name="Stajich J.E."/>
            <person name="Amses K."/>
            <person name="Simmons R."/>
            <person name="Seto K."/>
            <person name="Myers J."/>
            <person name="Bonds A."/>
            <person name="Quandt C.A."/>
            <person name="Barry K."/>
            <person name="Liu P."/>
            <person name="Grigoriev I."/>
            <person name="Longcore J.E."/>
            <person name="James T.Y."/>
        </authorList>
    </citation>
    <scope>NUCLEOTIDE SEQUENCE</scope>
    <source>
        <strain evidence="2">JEL0513</strain>
    </source>
</reference>
<keyword evidence="3" id="KW-1185">Reference proteome</keyword>
<dbReference type="GO" id="GO:0003924">
    <property type="term" value="F:GTPase activity"/>
    <property type="evidence" value="ECO:0007669"/>
    <property type="project" value="InterPro"/>
</dbReference>
<dbReference type="InterPro" id="IPR001806">
    <property type="entry name" value="Small_GTPase"/>
</dbReference>
<accession>A0AAD5TAT4</accession>
<sequence length="81" mass="8967">MLSETSFNELPFWYNEIKRNAPDALIILVGLKSDEADSVVIKPQDAITQALDWGIEFRPVSAKAGSGISELFDHLFDSLGK</sequence>